<dbReference type="Pfam" id="PF02665">
    <property type="entry name" value="Nitrate_red_gam"/>
    <property type="match status" value="1"/>
</dbReference>
<comment type="cofactor">
    <cofactor evidence="2">
        <name>heme b</name>
        <dbReference type="ChEBI" id="CHEBI:60344"/>
    </cofactor>
</comment>
<name>G7I0I2_9CORY</name>
<feature type="transmembrane region" description="Helical" evidence="22">
    <location>
        <begin position="131"/>
        <end position="151"/>
    </location>
</feature>
<dbReference type="GO" id="GO:0008940">
    <property type="term" value="F:nitrate reductase activity"/>
    <property type="evidence" value="ECO:0007669"/>
    <property type="project" value="InterPro"/>
</dbReference>
<dbReference type="InterPro" id="IPR051936">
    <property type="entry name" value="Heme-iron_electron_transfer"/>
</dbReference>
<dbReference type="InterPro" id="IPR023234">
    <property type="entry name" value="NarG-like_domain"/>
</dbReference>
<dbReference type="PANTHER" id="PTHR30598:SF3">
    <property type="entry name" value="RESPIRATORY NITRATE REDUCTASE 1 GAMMA CHAIN"/>
    <property type="match status" value="1"/>
</dbReference>
<evidence type="ECO:0000256" key="11">
    <source>
        <dbReference type="ARBA" id="ARBA00023002"/>
    </source>
</evidence>
<feature type="transmembrane region" description="Helical" evidence="22">
    <location>
        <begin position="92"/>
        <end position="111"/>
    </location>
</feature>
<comment type="similarity">
    <text evidence="16">In the central section; belongs to the NarJ/NarW family.</text>
</comment>
<evidence type="ECO:0000256" key="15">
    <source>
        <dbReference type="ARBA" id="ARBA00056200"/>
    </source>
</evidence>
<feature type="domain" description="NarG-like" evidence="23">
    <location>
        <begin position="6"/>
        <end position="229"/>
    </location>
</feature>
<evidence type="ECO:0000256" key="9">
    <source>
        <dbReference type="ARBA" id="ARBA00022982"/>
    </source>
</evidence>
<comment type="similarity">
    <text evidence="17">In the C-terminal section; belongs to the nitrate reductase gamma subunit family.</text>
</comment>
<feature type="transmembrane region" description="Helical" evidence="22">
    <location>
        <begin position="6"/>
        <end position="26"/>
    </location>
</feature>
<comment type="function">
    <text evidence="15">Does not seem to have nitrate reductase activity.</text>
</comment>
<dbReference type="GO" id="GO:0046872">
    <property type="term" value="F:metal ion binding"/>
    <property type="evidence" value="ECO:0007669"/>
    <property type="project" value="UniProtKB-KW"/>
</dbReference>
<evidence type="ECO:0000313" key="25">
    <source>
        <dbReference type="Proteomes" id="UP000004840"/>
    </source>
</evidence>
<evidence type="ECO:0000256" key="8">
    <source>
        <dbReference type="ARBA" id="ARBA00022723"/>
    </source>
</evidence>
<comment type="cofactor">
    <cofactor evidence="1">
        <name>Mo-bis(molybdopterin guanine dinucleotide)</name>
        <dbReference type="ChEBI" id="CHEBI:60539"/>
    </cofactor>
</comment>
<feature type="binding site" description="axial binding residue" evidence="20">
    <location>
        <position position="210"/>
    </location>
    <ligand>
        <name>heme b</name>
        <dbReference type="ChEBI" id="CHEBI:60344"/>
        <label>1</label>
    </ligand>
    <ligandPart>
        <name>Fe</name>
        <dbReference type="ChEBI" id="CHEBI:18248"/>
    </ligandPart>
</feature>
<evidence type="ECO:0000256" key="18">
    <source>
        <dbReference type="ARBA" id="ARBA00061480"/>
    </source>
</evidence>
<reference evidence="24 25" key="1">
    <citation type="journal article" date="2012" name="J. Bacteriol.">
        <title>Genome Sequence of Corynebacterium casei UCMA 3821, Isolated from a Smear-Ripened Cheese.</title>
        <authorList>
            <person name="Monnet C."/>
            <person name="Loux V."/>
            <person name="Bento P."/>
            <person name="Gibrat J.F."/>
            <person name="Straub C."/>
            <person name="Bonnarme P."/>
            <person name="Landaud S."/>
            <person name="Irlinger F."/>
        </authorList>
    </citation>
    <scope>NUCLEOTIDE SEQUENCE [LARGE SCALE GENOMIC DNA]</scope>
    <source>
        <strain evidence="24 25">UCMA 3821</strain>
    </source>
</reference>
<dbReference type="GO" id="GO:0009325">
    <property type="term" value="C:nitrate reductase complex"/>
    <property type="evidence" value="ECO:0007669"/>
    <property type="project" value="InterPro"/>
</dbReference>
<comment type="similarity">
    <text evidence="18">In the N-terminal section; belongs to the nitrate reductase alpha subunit family.</text>
</comment>
<keyword evidence="9" id="KW-0249">Electron transport</keyword>
<keyword evidence="14 22" id="KW-0472">Membrane</keyword>
<dbReference type="Proteomes" id="UP000004840">
    <property type="component" value="Unassembled WGS sequence"/>
</dbReference>
<keyword evidence="6 20" id="KW-0349">Heme</keyword>
<feature type="binding site" description="axial binding residue" evidence="20">
    <location>
        <position position="192"/>
    </location>
    <ligand>
        <name>heme b</name>
        <dbReference type="ChEBI" id="CHEBI:60344"/>
        <label>1</label>
    </ligand>
    <ligandPart>
        <name>Fe</name>
        <dbReference type="ChEBI" id="CHEBI:18248"/>
    </ligandPart>
</feature>
<evidence type="ECO:0000256" key="16">
    <source>
        <dbReference type="ARBA" id="ARBA00061095"/>
    </source>
</evidence>
<sequence>MEYFENFLWGAFPWLAIVAFFVGIFWRWRTDQFGWTTHSTQIYESKLLRVSSPLFHWGMVFVIVGHLMGLAIPKSWTQSVGISDEFYHLIATYPGALAAIATCLGLAGLIYRRVVNRSVFLATSRSDKVMYVLLGGAILTGTIATLTLQLFDIQGTHGYDYRESISPWLRNLLIFNIQPELMSEVPWPFKLHVLAGFTLIAVWPFTRLVHAFSAPVGYVNRPYVVYRSRDSRTTDMRSHVAWEPVRSPHSQLDRDTDNNKRADKSRPPRSSQPHARALMLQMTRSTLSQRGSFLCLTVLFGPSS</sequence>
<evidence type="ECO:0000256" key="3">
    <source>
        <dbReference type="ARBA" id="ARBA00004651"/>
    </source>
</evidence>
<accession>G7I0I2</accession>
<evidence type="ECO:0000256" key="1">
    <source>
        <dbReference type="ARBA" id="ARBA00001942"/>
    </source>
</evidence>
<evidence type="ECO:0000256" key="7">
    <source>
        <dbReference type="ARBA" id="ARBA00022692"/>
    </source>
</evidence>
<feature type="binding site" description="axial binding residue" evidence="20">
    <location>
        <position position="56"/>
    </location>
    <ligand>
        <name>heme b</name>
        <dbReference type="ChEBI" id="CHEBI:60344"/>
        <label>1</label>
    </ligand>
    <ligandPart>
        <name>Fe</name>
        <dbReference type="ChEBI" id="CHEBI:18248"/>
    </ligandPart>
</feature>
<feature type="binding site" description="axial binding residue" evidence="20">
    <location>
        <position position="66"/>
    </location>
    <ligand>
        <name>heme b</name>
        <dbReference type="ChEBI" id="CHEBI:60344"/>
        <label>2</label>
    </ligand>
    <ligandPart>
        <name>Fe</name>
        <dbReference type="ChEBI" id="CHEBI:18248"/>
    </ligandPart>
</feature>
<feature type="compositionally biased region" description="Basic and acidic residues" evidence="21">
    <location>
        <begin position="251"/>
        <end position="266"/>
    </location>
</feature>
<dbReference type="GO" id="GO:0005886">
    <property type="term" value="C:plasma membrane"/>
    <property type="evidence" value="ECO:0007669"/>
    <property type="project" value="UniProtKB-SubCell"/>
</dbReference>
<evidence type="ECO:0000256" key="22">
    <source>
        <dbReference type="SAM" id="Phobius"/>
    </source>
</evidence>
<dbReference type="AlphaFoldDB" id="G7I0I2"/>
<keyword evidence="4" id="KW-0813">Transport</keyword>
<keyword evidence="13" id="KW-0534">Nitrate assimilation</keyword>
<evidence type="ECO:0000256" key="12">
    <source>
        <dbReference type="ARBA" id="ARBA00023004"/>
    </source>
</evidence>
<evidence type="ECO:0000256" key="21">
    <source>
        <dbReference type="SAM" id="MobiDB-lite"/>
    </source>
</evidence>
<dbReference type="Gene3D" id="1.20.950.20">
    <property type="entry name" value="Transmembrane di-heme cytochromes, Chain C"/>
    <property type="match status" value="1"/>
</dbReference>
<dbReference type="GO" id="GO:0019645">
    <property type="term" value="P:anaerobic electron transport chain"/>
    <property type="evidence" value="ECO:0007669"/>
    <property type="project" value="TreeGrafter"/>
</dbReference>
<dbReference type="NCBIfam" id="TIGR00351">
    <property type="entry name" value="narI"/>
    <property type="match status" value="1"/>
</dbReference>
<evidence type="ECO:0000256" key="6">
    <source>
        <dbReference type="ARBA" id="ARBA00022617"/>
    </source>
</evidence>
<keyword evidence="10 22" id="KW-1133">Transmembrane helix</keyword>
<keyword evidence="12 20" id="KW-0408">Iron</keyword>
<dbReference type="SUPFAM" id="SSF103501">
    <property type="entry name" value="Respiratory nitrate reductase 1 gamma chain"/>
    <property type="match status" value="1"/>
</dbReference>
<evidence type="ECO:0000256" key="17">
    <source>
        <dbReference type="ARBA" id="ARBA00061196"/>
    </source>
</evidence>
<keyword evidence="8" id="KW-0479">Metal-binding</keyword>
<keyword evidence="5" id="KW-1003">Cell membrane</keyword>
<evidence type="ECO:0000313" key="24">
    <source>
        <dbReference type="EMBL" id="CCE55947.1"/>
    </source>
</evidence>
<keyword evidence="7 22" id="KW-0812">Transmembrane</keyword>
<evidence type="ECO:0000256" key="13">
    <source>
        <dbReference type="ARBA" id="ARBA00023063"/>
    </source>
</evidence>
<organism evidence="24 25">
    <name type="scientific">Corynebacterium casei UCMA 3821</name>
    <dbReference type="NCBI Taxonomy" id="1110505"/>
    <lineage>
        <taxon>Bacteria</taxon>
        <taxon>Bacillati</taxon>
        <taxon>Actinomycetota</taxon>
        <taxon>Actinomycetes</taxon>
        <taxon>Mycobacteriales</taxon>
        <taxon>Corynebacteriaceae</taxon>
        <taxon>Corynebacterium</taxon>
    </lineage>
</organism>
<gene>
    <name evidence="24" type="primary">narI</name>
    <name evidence="24" type="ORF">CCAS_12370</name>
</gene>
<dbReference type="EMBL" id="CAFW01000089">
    <property type="protein sequence ID" value="CCE55947.1"/>
    <property type="molecule type" value="Genomic_DNA"/>
</dbReference>
<dbReference type="InterPro" id="IPR036197">
    <property type="entry name" value="NarG-like_sf"/>
</dbReference>
<dbReference type="GO" id="GO:0020037">
    <property type="term" value="F:heme binding"/>
    <property type="evidence" value="ECO:0007669"/>
    <property type="project" value="TreeGrafter"/>
</dbReference>
<dbReference type="PANTHER" id="PTHR30598">
    <property type="entry name" value="NITRATE REDUCTASE PRIVATE CHAPERONE, REDOX ENZYME MATURATION PROTEIN REMP FAMILY"/>
    <property type="match status" value="1"/>
</dbReference>
<evidence type="ECO:0000256" key="5">
    <source>
        <dbReference type="ARBA" id="ARBA00022475"/>
    </source>
</evidence>
<proteinExistence type="inferred from homology"/>
<dbReference type="GO" id="GO:0042128">
    <property type="term" value="P:nitrate assimilation"/>
    <property type="evidence" value="ECO:0007669"/>
    <property type="project" value="UniProtKB-KW"/>
</dbReference>
<protein>
    <recommendedName>
        <fullName evidence="19">Nitrate reductase-like protein NarX</fullName>
    </recommendedName>
</protein>
<evidence type="ECO:0000256" key="10">
    <source>
        <dbReference type="ARBA" id="ARBA00022989"/>
    </source>
</evidence>
<evidence type="ECO:0000256" key="14">
    <source>
        <dbReference type="ARBA" id="ARBA00023136"/>
    </source>
</evidence>
<evidence type="ECO:0000256" key="19">
    <source>
        <dbReference type="ARBA" id="ARBA00071287"/>
    </source>
</evidence>
<evidence type="ECO:0000259" key="23">
    <source>
        <dbReference type="Pfam" id="PF02665"/>
    </source>
</evidence>
<dbReference type="FunFam" id="1.20.950.20:FF:000001">
    <property type="entry name" value="Respiratory nitrate reductase subunit gamma"/>
    <property type="match status" value="1"/>
</dbReference>
<dbReference type="InterPro" id="IPR003816">
    <property type="entry name" value="Nitrate_red_gam"/>
</dbReference>
<feature type="region of interest" description="Disordered" evidence="21">
    <location>
        <begin position="237"/>
        <end position="275"/>
    </location>
</feature>
<evidence type="ECO:0000256" key="4">
    <source>
        <dbReference type="ARBA" id="ARBA00022448"/>
    </source>
</evidence>
<comment type="subcellular location">
    <subcellularLocation>
        <location evidence="3">Cell membrane</location>
        <topology evidence="3">Multi-pass membrane protein</topology>
    </subcellularLocation>
</comment>
<evidence type="ECO:0000256" key="2">
    <source>
        <dbReference type="ARBA" id="ARBA00001970"/>
    </source>
</evidence>
<evidence type="ECO:0000256" key="20">
    <source>
        <dbReference type="PIRSR" id="PIRSR603816-1"/>
    </source>
</evidence>
<keyword evidence="11 24" id="KW-0560">Oxidoreductase</keyword>
<dbReference type="GO" id="GO:0009055">
    <property type="term" value="F:electron transfer activity"/>
    <property type="evidence" value="ECO:0007669"/>
    <property type="project" value="TreeGrafter"/>
</dbReference>
<feature type="transmembrane region" description="Helical" evidence="22">
    <location>
        <begin position="47"/>
        <end position="72"/>
    </location>
</feature>